<name>A0A955IVX6_UNCKA</name>
<sequence>MRQNILKITPLLVLLLVIFAGRSYVLNVLKDDSVEIVQKMDEKKVPNVAPANIMITVEGERISIKKSLRLSNTDTFIEAMESLREEGYISFERLAYIDGMRITAINNIESNDINEWRVFLSMKEGQSTSADPLLFDDYELNILKQAEGAEVDITQYIDTMNIIDEGDYRIVYIKISDM</sequence>
<evidence type="ECO:0000313" key="2">
    <source>
        <dbReference type="Proteomes" id="UP000714817"/>
    </source>
</evidence>
<dbReference type="EMBL" id="JAGQNY010000006">
    <property type="protein sequence ID" value="MCA9302118.1"/>
    <property type="molecule type" value="Genomic_DNA"/>
</dbReference>
<protein>
    <submittedName>
        <fullName evidence="1">Uncharacterized protein</fullName>
    </submittedName>
</protein>
<organism evidence="1 2">
    <name type="scientific">candidate division WWE3 bacterium</name>
    <dbReference type="NCBI Taxonomy" id="2053526"/>
    <lineage>
        <taxon>Bacteria</taxon>
        <taxon>Katanobacteria</taxon>
    </lineage>
</organism>
<reference evidence="1" key="1">
    <citation type="submission" date="2020-04" db="EMBL/GenBank/DDBJ databases">
        <authorList>
            <person name="Zhang T."/>
        </authorList>
    </citation>
    <scope>NUCLEOTIDE SEQUENCE</scope>
    <source>
        <strain evidence="1">HKST-UBA80</strain>
    </source>
</reference>
<evidence type="ECO:0000313" key="1">
    <source>
        <dbReference type="EMBL" id="MCA9302118.1"/>
    </source>
</evidence>
<dbReference type="AlphaFoldDB" id="A0A955IVX6"/>
<reference evidence="1" key="2">
    <citation type="journal article" date="2021" name="Microbiome">
        <title>Successional dynamics and alternative stable states in a saline activated sludge microbial community over 9 years.</title>
        <authorList>
            <person name="Wang Y."/>
            <person name="Ye J."/>
            <person name="Ju F."/>
            <person name="Liu L."/>
            <person name="Boyd J.A."/>
            <person name="Deng Y."/>
            <person name="Parks D.H."/>
            <person name="Jiang X."/>
            <person name="Yin X."/>
            <person name="Woodcroft B.J."/>
            <person name="Tyson G.W."/>
            <person name="Hugenholtz P."/>
            <person name="Polz M.F."/>
            <person name="Zhang T."/>
        </authorList>
    </citation>
    <scope>NUCLEOTIDE SEQUENCE</scope>
    <source>
        <strain evidence="1">HKST-UBA80</strain>
    </source>
</reference>
<proteinExistence type="predicted"/>
<dbReference type="Proteomes" id="UP000714817">
    <property type="component" value="Unassembled WGS sequence"/>
</dbReference>
<comment type="caution">
    <text evidence="1">The sequence shown here is derived from an EMBL/GenBank/DDBJ whole genome shotgun (WGS) entry which is preliminary data.</text>
</comment>
<accession>A0A955IVX6</accession>
<gene>
    <name evidence="1" type="ORF">KDA10_01970</name>
</gene>